<dbReference type="AlphaFoldDB" id="A0A9E7MBH6"/>
<dbReference type="RefSeq" id="WP_251950074.1">
    <property type="nucleotide sequence ID" value="NZ_CP080572.1"/>
</dbReference>
<dbReference type="Gene3D" id="3.30.70.1450">
    <property type="entry name" value="Regulator of K+ conductance, C-terminal domain"/>
    <property type="match status" value="1"/>
</dbReference>
<dbReference type="Pfam" id="PF01895">
    <property type="entry name" value="PhoU"/>
    <property type="match status" value="1"/>
</dbReference>
<keyword evidence="2" id="KW-0813">Transport</keyword>
<dbReference type="GO" id="GO:0006813">
    <property type="term" value="P:potassium ion transport"/>
    <property type="evidence" value="ECO:0007669"/>
    <property type="project" value="InterPro"/>
</dbReference>
<evidence type="ECO:0000259" key="1">
    <source>
        <dbReference type="PROSITE" id="PS51202"/>
    </source>
</evidence>
<dbReference type="InterPro" id="IPR038078">
    <property type="entry name" value="PhoU-like_sf"/>
</dbReference>
<name>A0A9E7MBH6_9EURY</name>
<dbReference type="InterPro" id="IPR036721">
    <property type="entry name" value="RCK_C_sf"/>
</dbReference>
<dbReference type="Pfam" id="PF02080">
    <property type="entry name" value="TrkA_C"/>
    <property type="match status" value="1"/>
</dbReference>
<organism evidence="2 3">
    <name type="scientific">Thermococcus argininiproducens</name>
    <dbReference type="NCBI Taxonomy" id="2866384"/>
    <lineage>
        <taxon>Archaea</taxon>
        <taxon>Methanobacteriati</taxon>
        <taxon>Methanobacteriota</taxon>
        <taxon>Thermococci</taxon>
        <taxon>Thermococcales</taxon>
        <taxon>Thermococcaceae</taxon>
        <taxon>Thermococcus</taxon>
    </lineage>
</organism>
<dbReference type="InterPro" id="IPR006037">
    <property type="entry name" value="RCK_C"/>
</dbReference>
<keyword evidence="2" id="KW-0407">Ion channel</keyword>
<evidence type="ECO:0000313" key="2">
    <source>
        <dbReference type="EMBL" id="USH00589.1"/>
    </source>
</evidence>
<dbReference type="PANTHER" id="PTHR30445">
    <property type="entry name" value="K(+)_H(+) ANTIPORTER SUBUNIT KHTT"/>
    <property type="match status" value="1"/>
</dbReference>
<evidence type="ECO:0000313" key="3">
    <source>
        <dbReference type="Proteomes" id="UP001056425"/>
    </source>
</evidence>
<dbReference type="EMBL" id="CP080572">
    <property type="protein sequence ID" value="USH00589.1"/>
    <property type="molecule type" value="Genomic_DNA"/>
</dbReference>
<dbReference type="KEGG" id="thei:K1720_03840"/>
<protein>
    <submittedName>
        <fullName evidence="2">Potassium channel family protein</fullName>
    </submittedName>
</protein>
<proteinExistence type="predicted"/>
<dbReference type="GeneID" id="72777447"/>
<keyword evidence="3" id="KW-1185">Reference proteome</keyword>
<keyword evidence="2" id="KW-0406">Ion transport</keyword>
<reference evidence="2 3" key="1">
    <citation type="submission" date="2021-08" db="EMBL/GenBank/DDBJ databases">
        <title>Thermococcus onnuriiensis IOH2.</title>
        <authorList>
            <person name="Park Y.-J."/>
        </authorList>
    </citation>
    <scope>NUCLEOTIDE SEQUENCE [LARGE SCALE GENOMIC DNA]</scope>
    <source>
        <strain evidence="2 3">IOH2</strain>
    </source>
</reference>
<dbReference type="PANTHER" id="PTHR30445:SF8">
    <property type="entry name" value="K(+)_H(+) ANTIPORTER SUBUNIT KHTT"/>
    <property type="match status" value="1"/>
</dbReference>
<dbReference type="SUPFAM" id="SSF116726">
    <property type="entry name" value="TrkA C-terminal domain-like"/>
    <property type="match status" value="1"/>
</dbReference>
<dbReference type="PROSITE" id="PS51202">
    <property type="entry name" value="RCK_C"/>
    <property type="match status" value="1"/>
</dbReference>
<dbReference type="InterPro" id="IPR050144">
    <property type="entry name" value="AAE_transporter"/>
</dbReference>
<dbReference type="GO" id="GO:0008324">
    <property type="term" value="F:monoatomic cation transmembrane transporter activity"/>
    <property type="evidence" value="ECO:0007669"/>
    <property type="project" value="InterPro"/>
</dbReference>
<gene>
    <name evidence="2" type="ORF">K1720_03840</name>
</gene>
<feature type="domain" description="RCK C-terminal" evidence="1">
    <location>
        <begin position="102"/>
        <end position="189"/>
    </location>
</feature>
<dbReference type="SUPFAM" id="SSF109755">
    <property type="entry name" value="PhoU-like"/>
    <property type="match status" value="1"/>
</dbReference>
<dbReference type="Proteomes" id="UP001056425">
    <property type="component" value="Chromosome"/>
</dbReference>
<sequence>MKELEEIRDCLIEMKNLSSLMVDLAFSSVMYNSEDIADEVYILEERMDELTLKVKKLALKAAKYEEDPEKLLSIIEMANINEQISDSAYEISDLVLRDVEPHPVIRKIMHDVDEEIGRVKVNKGSILIGKALKQLKLPTKVGVKLIAIKRGSRYIYNPSKDEVIEEGDILIAVGSGIDRLRELSNEKGEEGEFIEEEE</sequence>
<accession>A0A9E7MBH6</accession>
<dbReference type="InterPro" id="IPR026022">
    <property type="entry name" value="PhoU_dom"/>
</dbReference>
<dbReference type="Gene3D" id="1.20.58.220">
    <property type="entry name" value="Phosphate transport system protein phou homolog 2, domain 2"/>
    <property type="match status" value="1"/>
</dbReference>